<dbReference type="KEGG" id="pbap:Pla133_13580"/>
<dbReference type="Proteomes" id="UP000316921">
    <property type="component" value="Chromosome"/>
</dbReference>
<evidence type="ECO:0000313" key="3">
    <source>
        <dbReference type="EMBL" id="QDU66291.1"/>
    </source>
</evidence>
<evidence type="ECO:0000313" key="4">
    <source>
        <dbReference type="Proteomes" id="UP000316921"/>
    </source>
</evidence>
<protein>
    <recommendedName>
        <fullName evidence="5">DUF1570 domain-containing protein</fullName>
    </recommendedName>
</protein>
<accession>A0A518BH33</accession>
<feature type="chain" id="PRO_5021845694" description="DUF1570 domain-containing protein" evidence="2">
    <location>
        <begin position="31"/>
        <end position="430"/>
    </location>
</feature>
<dbReference type="RefSeq" id="WP_145063761.1">
    <property type="nucleotide sequence ID" value="NZ_CP036287.1"/>
</dbReference>
<dbReference type="AlphaFoldDB" id="A0A518BH33"/>
<evidence type="ECO:0000256" key="1">
    <source>
        <dbReference type="SAM" id="MobiDB-lite"/>
    </source>
</evidence>
<dbReference type="EMBL" id="CP036287">
    <property type="protein sequence ID" value="QDU66291.1"/>
    <property type="molecule type" value="Genomic_DNA"/>
</dbReference>
<organism evidence="3 4">
    <name type="scientific">Engelhardtia mirabilis</name>
    <dbReference type="NCBI Taxonomy" id="2528011"/>
    <lineage>
        <taxon>Bacteria</taxon>
        <taxon>Pseudomonadati</taxon>
        <taxon>Planctomycetota</taxon>
        <taxon>Planctomycetia</taxon>
        <taxon>Planctomycetia incertae sedis</taxon>
        <taxon>Engelhardtia</taxon>
    </lineage>
</organism>
<name>A0A518BH33_9BACT</name>
<evidence type="ECO:0008006" key="5">
    <source>
        <dbReference type="Google" id="ProtNLM"/>
    </source>
</evidence>
<keyword evidence="2" id="KW-0732">Signal</keyword>
<feature type="region of interest" description="Disordered" evidence="1">
    <location>
        <begin position="411"/>
        <end position="430"/>
    </location>
</feature>
<gene>
    <name evidence="3" type="ORF">Pla133_13580</name>
</gene>
<evidence type="ECO:0000256" key="2">
    <source>
        <dbReference type="SAM" id="SignalP"/>
    </source>
</evidence>
<sequence precursor="true">MTVTTMDHIRSTAALAATCLVLAAATPTWAQGDDEDLPPNHPSTDPYTQGDAVLLAAAGLTSLGGFEFGTTDTADVDKYMAEADIRWIETEHFQIGMALGPYKPGRTDKKKIQAELAELQLVLPEVPLKPRSLDPWLRAHLFARRAEAIYTRMQQILQVDDSMFPPPVEMFDINSKFMGMGPYLGQRNKYEVLMVPSEGMGNDFLSHYFGLQVYQSQRWNVLERDSLVAVLVVDDGDLKDDTGMHCHMAFNLAINLLDGYKHYSYELPIWIREGIGHLLEREVSPVFNTFDGDEGSAGVQTTKSDWLGETRKLIKKDELPSMAKMVRLRGYGELDLPLHFACWSKAQYLAEVHPDALAKILGDLTGLLSEDHIPDGSNMLDHHREAFQTHLGMTYAQFDSAWLEWVESPAAELAQTPPPERDEGIGQPLR</sequence>
<keyword evidence="4" id="KW-1185">Reference proteome</keyword>
<proteinExistence type="predicted"/>
<feature type="signal peptide" evidence="2">
    <location>
        <begin position="1"/>
        <end position="30"/>
    </location>
</feature>
<reference evidence="3 4" key="1">
    <citation type="submission" date="2019-02" db="EMBL/GenBank/DDBJ databases">
        <title>Deep-cultivation of Planctomycetes and their phenomic and genomic characterization uncovers novel biology.</title>
        <authorList>
            <person name="Wiegand S."/>
            <person name="Jogler M."/>
            <person name="Boedeker C."/>
            <person name="Pinto D."/>
            <person name="Vollmers J."/>
            <person name="Rivas-Marin E."/>
            <person name="Kohn T."/>
            <person name="Peeters S.H."/>
            <person name="Heuer A."/>
            <person name="Rast P."/>
            <person name="Oberbeckmann S."/>
            <person name="Bunk B."/>
            <person name="Jeske O."/>
            <person name="Meyerdierks A."/>
            <person name="Storesund J.E."/>
            <person name="Kallscheuer N."/>
            <person name="Luecker S."/>
            <person name="Lage O.M."/>
            <person name="Pohl T."/>
            <person name="Merkel B.J."/>
            <person name="Hornburger P."/>
            <person name="Mueller R.-W."/>
            <person name="Bruemmer F."/>
            <person name="Labrenz M."/>
            <person name="Spormann A.M."/>
            <person name="Op den Camp H."/>
            <person name="Overmann J."/>
            <person name="Amann R."/>
            <person name="Jetten M.S.M."/>
            <person name="Mascher T."/>
            <person name="Medema M.H."/>
            <person name="Devos D.P."/>
            <person name="Kaster A.-K."/>
            <person name="Ovreas L."/>
            <person name="Rohde M."/>
            <person name="Galperin M.Y."/>
            <person name="Jogler C."/>
        </authorList>
    </citation>
    <scope>NUCLEOTIDE SEQUENCE [LARGE SCALE GENOMIC DNA]</scope>
    <source>
        <strain evidence="3 4">Pla133</strain>
    </source>
</reference>